<evidence type="ECO:0008006" key="7">
    <source>
        <dbReference type="Google" id="ProtNLM"/>
    </source>
</evidence>
<dbReference type="Pfam" id="PF01137">
    <property type="entry name" value="RTC"/>
    <property type="match status" value="1"/>
</dbReference>
<dbReference type="AlphaFoldDB" id="A0A0F9XXF6"/>
<dbReference type="Gene3D" id="3.65.10.20">
    <property type="entry name" value="RNA 3'-terminal phosphate cyclase domain"/>
    <property type="match status" value="1"/>
</dbReference>
<dbReference type="GO" id="GO:0000166">
    <property type="term" value="F:nucleotide binding"/>
    <property type="evidence" value="ECO:0007669"/>
    <property type="project" value="UniProtKB-KW"/>
</dbReference>
<dbReference type="InterPro" id="IPR013792">
    <property type="entry name" value="RNA3'P_cycl/enolpyr_Trfase_a/b"/>
</dbReference>
<reference evidence="6" key="1">
    <citation type="journal article" date="2015" name="Nature">
        <title>Complex archaea that bridge the gap between prokaryotes and eukaryotes.</title>
        <authorList>
            <person name="Spang A."/>
            <person name="Saw J.H."/>
            <person name="Jorgensen S.L."/>
            <person name="Zaremba-Niedzwiedzka K."/>
            <person name="Martijn J."/>
            <person name="Lind A.E."/>
            <person name="van Eijk R."/>
            <person name="Schleper C."/>
            <person name="Guy L."/>
            <person name="Ettema T.J."/>
        </authorList>
    </citation>
    <scope>NUCLEOTIDE SEQUENCE</scope>
</reference>
<dbReference type="InterPro" id="IPR013791">
    <property type="entry name" value="RNA3'-term_phos_cycl_insert"/>
</dbReference>
<evidence type="ECO:0000313" key="6">
    <source>
        <dbReference type="EMBL" id="KKN97078.1"/>
    </source>
</evidence>
<dbReference type="Pfam" id="PF05189">
    <property type="entry name" value="RTC_insert"/>
    <property type="match status" value="1"/>
</dbReference>
<comment type="similarity">
    <text evidence="1">Belongs to the RNA 3'-terminal cyclase family. Type 1 subfamily.</text>
</comment>
<dbReference type="GO" id="GO:0006396">
    <property type="term" value="P:RNA processing"/>
    <property type="evidence" value="ECO:0007669"/>
    <property type="project" value="InterPro"/>
</dbReference>
<name>A0A0F9XXF6_9ZZZZ</name>
<dbReference type="InterPro" id="IPR000228">
    <property type="entry name" value="RNA3'_term_phos_cyc"/>
</dbReference>
<evidence type="ECO:0000259" key="5">
    <source>
        <dbReference type="Pfam" id="PF05189"/>
    </source>
</evidence>
<dbReference type="InterPro" id="IPR036553">
    <property type="entry name" value="RPTC_insert"/>
</dbReference>
<evidence type="ECO:0000256" key="2">
    <source>
        <dbReference type="ARBA" id="ARBA00022598"/>
    </source>
</evidence>
<feature type="domain" description="RNA 3'-terminal phosphate cyclase" evidence="4">
    <location>
        <begin position="12"/>
        <end position="350"/>
    </location>
</feature>
<dbReference type="EMBL" id="LAZR01000060">
    <property type="protein sequence ID" value="KKN97078.1"/>
    <property type="molecule type" value="Genomic_DNA"/>
</dbReference>
<dbReference type="InterPro" id="IPR023797">
    <property type="entry name" value="RNA3'_phos_cyclase_dom"/>
</dbReference>
<dbReference type="InterPro" id="IPR017770">
    <property type="entry name" value="RNA3'_term_phos_cyc_type_1"/>
</dbReference>
<dbReference type="InterPro" id="IPR037136">
    <property type="entry name" value="RNA3'_phos_cyclase_dom_sf"/>
</dbReference>
<dbReference type="SUPFAM" id="SSF52913">
    <property type="entry name" value="RNA 3'-terminal phosphate cyclase, RPTC, insert domain"/>
    <property type="match status" value="1"/>
</dbReference>
<dbReference type="PANTHER" id="PTHR11096">
    <property type="entry name" value="RNA 3' TERMINAL PHOSPHATE CYCLASE"/>
    <property type="match status" value="1"/>
</dbReference>
<dbReference type="HAMAP" id="MF_00200">
    <property type="entry name" value="RTC"/>
    <property type="match status" value="1"/>
</dbReference>
<evidence type="ECO:0000256" key="1">
    <source>
        <dbReference type="ARBA" id="ARBA00009206"/>
    </source>
</evidence>
<dbReference type="GO" id="GO:0003963">
    <property type="term" value="F:RNA-3'-phosphate cyclase activity"/>
    <property type="evidence" value="ECO:0007669"/>
    <property type="project" value="InterPro"/>
</dbReference>
<comment type="caution">
    <text evidence="6">The sequence shown here is derived from an EMBL/GenBank/DDBJ whole genome shotgun (WGS) entry which is preliminary data.</text>
</comment>
<dbReference type="PIRSF" id="PIRSF005378">
    <property type="entry name" value="RNA3'_term_phos_cycl_euk"/>
    <property type="match status" value="1"/>
</dbReference>
<feature type="domain" description="RNA 3'-terminal phosphate cyclase insert" evidence="5">
    <location>
        <begin position="202"/>
        <end position="296"/>
    </location>
</feature>
<protein>
    <recommendedName>
        <fullName evidence="7">RNA 3'-terminal phosphate cyclase domain-containing protein</fullName>
    </recommendedName>
</protein>
<keyword evidence="3" id="KW-0547">Nucleotide-binding</keyword>
<evidence type="ECO:0000259" key="4">
    <source>
        <dbReference type="Pfam" id="PF01137"/>
    </source>
</evidence>
<keyword evidence="2" id="KW-0436">Ligase</keyword>
<dbReference type="NCBIfam" id="TIGR03399">
    <property type="entry name" value="RNA_3prim_cycl"/>
    <property type="match status" value="1"/>
</dbReference>
<proteinExistence type="inferred from homology"/>
<evidence type="ECO:0000256" key="3">
    <source>
        <dbReference type="ARBA" id="ARBA00022741"/>
    </source>
</evidence>
<gene>
    <name evidence="6" type="ORF">LCGC14_0160350</name>
</gene>
<dbReference type="PANTHER" id="PTHR11096:SF0">
    <property type="entry name" value="RNA 3'-TERMINAL PHOSPHATE CYCLASE"/>
    <property type="match status" value="1"/>
</dbReference>
<dbReference type="Gene3D" id="3.30.360.20">
    <property type="entry name" value="RNA 3'-terminal phosphate cyclase, insert domain"/>
    <property type="match status" value="1"/>
</dbReference>
<sequence length="359" mass="39320">MNNDLIEIDGSIGEAGGQILRTAVALAAVTKKPCHVFNIREGRPKPGLATQHLLGIQALARLCDGKLEGDYLGSEEIKFYPGEVYRGRASVNITTAGSIALVLQALILPALFAPEPIKIYFDGGSTDTFFSPTIDHFRYVFLKILEKMGMKIEINIIRRGFYPEGGAKVEVIVHPLLRQARLPARQGSGGQASKLNSVNLIERGKLKKITVTSGASEFLQDKKVAERQLAGVKEILGKLKLSLEEKIEYYQTSCPGSQICLIAEFKNTVIGTDNLGKLGKRAEDVGKEAALELLKEQKSEACLDKHLADQILPYMALAKGKSQVTVSEITDHCKANIWVIEKFIDGKFKIDGNLISWSP</sequence>
<dbReference type="SUPFAM" id="SSF55205">
    <property type="entry name" value="EPT/RTPC-like"/>
    <property type="match status" value="2"/>
</dbReference>
<organism evidence="6">
    <name type="scientific">marine sediment metagenome</name>
    <dbReference type="NCBI Taxonomy" id="412755"/>
    <lineage>
        <taxon>unclassified sequences</taxon>
        <taxon>metagenomes</taxon>
        <taxon>ecological metagenomes</taxon>
    </lineage>
</organism>
<accession>A0A0F9XXF6</accession>